<protein>
    <submittedName>
        <fullName evidence="4">ABC transporter substrate-binding protein</fullName>
    </submittedName>
</protein>
<evidence type="ECO:0000256" key="1">
    <source>
        <dbReference type="ARBA" id="ARBA00022729"/>
    </source>
</evidence>
<dbReference type="PANTHER" id="PTHR35936:SF17">
    <property type="entry name" value="ARGININE-BINDING EXTRACELLULAR PROTEIN ARTP"/>
    <property type="match status" value="1"/>
</dbReference>
<organism evidence="4 5">
    <name type="scientific">Acidisoma silvae</name>
    <dbReference type="NCBI Taxonomy" id="2802396"/>
    <lineage>
        <taxon>Bacteria</taxon>
        <taxon>Pseudomonadati</taxon>
        <taxon>Pseudomonadota</taxon>
        <taxon>Alphaproteobacteria</taxon>
        <taxon>Acetobacterales</taxon>
        <taxon>Acidocellaceae</taxon>
        <taxon>Acidisoma</taxon>
    </lineage>
</organism>
<accession>A0A963YWA6</accession>
<feature type="chain" id="PRO_5038044913" evidence="2">
    <location>
        <begin position="22"/>
        <end position="277"/>
    </location>
</feature>
<dbReference type="SUPFAM" id="SSF53850">
    <property type="entry name" value="Periplasmic binding protein-like II"/>
    <property type="match status" value="1"/>
</dbReference>
<name>A0A963YWA6_9PROT</name>
<dbReference type="Gene3D" id="3.40.190.10">
    <property type="entry name" value="Periplasmic binding protein-like II"/>
    <property type="match status" value="2"/>
</dbReference>
<keyword evidence="1 2" id="KW-0732">Signal</keyword>
<evidence type="ECO:0000313" key="4">
    <source>
        <dbReference type="EMBL" id="MCB8877542.1"/>
    </source>
</evidence>
<evidence type="ECO:0000259" key="3">
    <source>
        <dbReference type="SMART" id="SM00062"/>
    </source>
</evidence>
<reference evidence="4" key="2">
    <citation type="submission" date="2021-01" db="EMBL/GenBank/DDBJ databases">
        <authorList>
            <person name="Mieszkin S."/>
            <person name="Pouder E."/>
            <person name="Alain K."/>
        </authorList>
    </citation>
    <scope>NUCLEOTIDE SEQUENCE</scope>
    <source>
        <strain evidence="4">HW T2.11</strain>
    </source>
</reference>
<dbReference type="SMART" id="SM00062">
    <property type="entry name" value="PBPb"/>
    <property type="match status" value="1"/>
</dbReference>
<evidence type="ECO:0000313" key="5">
    <source>
        <dbReference type="Proteomes" id="UP000708298"/>
    </source>
</evidence>
<dbReference type="Proteomes" id="UP000708298">
    <property type="component" value="Unassembled WGS sequence"/>
</dbReference>
<dbReference type="EMBL" id="JAESVB010000014">
    <property type="protein sequence ID" value="MCB8877542.1"/>
    <property type="molecule type" value="Genomic_DNA"/>
</dbReference>
<dbReference type="RefSeq" id="WP_227323190.1">
    <property type="nucleotide sequence ID" value="NZ_JAESVB010000014.1"/>
</dbReference>
<proteinExistence type="predicted"/>
<dbReference type="InterPro" id="IPR001638">
    <property type="entry name" value="Solute-binding_3/MltF_N"/>
</dbReference>
<gene>
    <name evidence="4" type="ORF">ASILVAE211_20270</name>
</gene>
<evidence type="ECO:0000256" key="2">
    <source>
        <dbReference type="SAM" id="SignalP"/>
    </source>
</evidence>
<comment type="caution">
    <text evidence="4">The sequence shown here is derived from an EMBL/GenBank/DDBJ whole genome shotgun (WGS) entry which is preliminary data.</text>
</comment>
<dbReference type="CDD" id="cd01004">
    <property type="entry name" value="PBP2_MidA_like"/>
    <property type="match status" value="1"/>
</dbReference>
<reference evidence="4" key="1">
    <citation type="journal article" date="2021" name="Microorganisms">
        <title>Acidisoma silvae sp. nov. and Acidisomacellulosilytica sp. nov., Two Acidophilic Bacteria Isolated from Decaying Wood, Hydrolyzing Cellulose and Producing Poly-3-hydroxybutyrate.</title>
        <authorList>
            <person name="Mieszkin S."/>
            <person name="Pouder E."/>
            <person name="Uroz S."/>
            <person name="Simon-Colin C."/>
            <person name="Alain K."/>
        </authorList>
    </citation>
    <scope>NUCLEOTIDE SEQUENCE</scope>
    <source>
        <strain evidence="4">HW T2.11</strain>
    </source>
</reference>
<keyword evidence="5" id="KW-1185">Reference proteome</keyword>
<dbReference type="PANTHER" id="PTHR35936">
    <property type="entry name" value="MEMBRANE-BOUND LYTIC MUREIN TRANSGLYCOSYLASE F"/>
    <property type="match status" value="1"/>
</dbReference>
<dbReference type="AlphaFoldDB" id="A0A963YWA6"/>
<feature type="signal peptide" evidence="2">
    <location>
        <begin position="1"/>
        <end position="21"/>
    </location>
</feature>
<sequence>MFRLRLFTLAAAALLPFAAHAQSLPPDIAQKGVINVALNADYPPLELHDPKTNAIEGFDIDLAGAAAKILNVKLNWQDGPFEQMIPSLQSGRSDMIMSGIYDIPKRRALFDFVDYLKAGGAFYTTTDNTDLKTLTDLCGKTVSTSEGTNFPTTIKAWSDKTCVAAGKPAVVVITDASLAQELTNLRTGRADAAMQGLETIPTVVQMQGSSKYRPLGEPISSALMGAAFPKSDTQLRNAWQAALLKTVSDGTYETLIKKWKLDYSAYPSMTLNQGPTP</sequence>
<dbReference type="Pfam" id="PF00497">
    <property type="entry name" value="SBP_bac_3"/>
    <property type="match status" value="1"/>
</dbReference>
<feature type="domain" description="Solute-binding protein family 3/N-terminal" evidence="3">
    <location>
        <begin position="33"/>
        <end position="262"/>
    </location>
</feature>